<evidence type="ECO:0000256" key="2">
    <source>
        <dbReference type="ARBA" id="ARBA00022448"/>
    </source>
</evidence>
<evidence type="ECO:0000256" key="4">
    <source>
        <dbReference type="ARBA" id="ARBA00022692"/>
    </source>
</evidence>
<comment type="subcellular location">
    <subcellularLocation>
        <location evidence="1">Membrane</location>
        <topology evidence="1">Multi-pass membrane protein</topology>
    </subcellularLocation>
</comment>
<keyword evidence="5" id="KW-0630">Potassium</keyword>
<feature type="transmembrane region" description="Helical" evidence="10">
    <location>
        <begin position="312"/>
        <end position="331"/>
    </location>
</feature>
<evidence type="ECO:0000259" key="13">
    <source>
        <dbReference type="Pfam" id="PF23259"/>
    </source>
</evidence>
<evidence type="ECO:0000256" key="10">
    <source>
        <dbReference type="SAM" id="Phobius"/>
    </source>
</evidence>
<sequence length="719" mass="80422">MLAGLLLGPSGIGQIEMFSKRFLTNASMHAVNTLALFGLMFFLFISSLKMDIRVINRIKRKEWAIGIVAFLVPTVLTFPMSFFLKRYAQNDQLSNYLPYIAILNSLTSLHSSTSILSEHNLLNSELAHIANGSSTISGLFAWSALLLSLYYERSKGRPNVTSLFLPLVASTIGLIIFTICVLRPIATWMIRKTPEGKPLKDIFLLIIFFMVLGCSFLSESLGLTPFFGPLLLGFVIPDGPPIGSAFADKLDCIVSEIFLPLYFLRIGNRINIYVIQPNTFWILEVIILLGLFGKLIGVMVPAMYFDMPFGDSFALGLTLCSLGIVDVHFYSRALTEKMINTEIFTTMIVSALILTGCISPVVKFLYHPSRSYRALKKRTVQHSRQNVELRILSCVYSQDDVPTILNLLEASNPNRDSPIGVYVIHLVELMGRATPLFITHKPQKSRVSHSTPPTQSDRIINAFRIFEQQNQGFVTLQSFTSISCFVTIHDDVCTIAGTRKTSIVIIPFHKQWGNEDATELTKCRNVNNKILDKAPCSVGILIDRGILTGTRSLLASWSCYRVGVIFLGGPDDREALAYAMRMADHPNVNVTVVRIIGERDKNYAALERKQDNDMINEYRLENVGSEKSLYKEEEVTDCIGTVNIIRSLENSFDLIMVGRQHPEASRLLPDLTELDLYRELGFIGDMLASSESKNSVSVLVVQQHSYGTEVRVPWSPLVT</sequence>
<feature type="transmembrane region" description="Helical" evidence="10">
    <location>
        <begin position="26"/>
        <end position="45"/>
    </location>
</feature>
<dbReference type="GO" id="GO:0016020">
    <property type="term" value="C:membrane"/>
    <property type="evidence" value="ECO:0007669"/>
    <property type="project" value="UniProtKB-SubCell"/>
</dbReference>
<feature type="transmembrane region" description="Helical" evidence="10">
    <location>
        <begin position="280"/>
        <end position="305"/>
    </location>
</feature>
<keyword evidence="3" id="KW-0633">Potassium transport</keyword>
<evidence type="ECO:0000256" key="5">
    <source>
        <dbReference type="ARBA" id="ARBA00022958"/>
    </source>
</evidence>
<feature type="transmembrane region" description="Helical" evidence="10">
    <location>
        <begin position="129"/>
        <end position="151"/>
    </location>
</feature>
<feature type="transmembrane region" description="Helical" evidence="10">
    <location>
        <begin position="163"/>
        <end position="182"/>
    </location>
</feature>
<dbReference type="InterPro" id="IPR057290">
    <property type="entry name" value="CHX17_C"/>
</dbReference>
<comment type="similarity">
    <text evidence="9">Belongs to the monovalent cation:proton antiporter 2 (CPA2) transporter (TC 2.A.37) family. CHX (TC 2.A.37.4) subfamily.</text>
</comment>
<organism evidence="14 15">
    <name type="scientific">Kingdonia uniflora</name>
    <dbReference type="NCBI Taxonomy" id="39325"/>
    <lineage>
        <taxon>Eukaryota</taxon>
        <taxon>Viridiplantae</taxon>
        <taxon>Streptophyta</taxon>
        <taxon>Embryophyta</taxon>
        <taxon>Tracheophyta</taxon>
        <taxon>Spermatophyta</taxon>
        <taxon>Magnoliopsida</taxon>
        <taxon>Ranunculales</taxon>
        <taxon>Circaeasteraceae</taxon>
        <taxon>Kingdonia</taxon>
    </lineage>
</organism>
<dbReference type="PANTHER" id="PTHR32468">
    <property type="entry name" value="CATION/H + ANTIPORTER"/>
    <property type="match status" value="1"/>
</dbReference>
<dbReference type="InterPro" id="IPR038770">
    <property type="entry name" value="Na+/solute_symporter_sf"/>
</dbReference>
<evidence type="ECO:0008006" key="16">
    <source>
        <dbReference type="Google" id="ProtNLM"/>
    </source>
</evidence>
<keyword evidence="15" id="KW-1185">Reference proteome</keyword>
<keyword evidence="7" id="KW-0406">Ion transport</keyword>
<evidence type="ECO:0000256" key="7">
    <source>
        <dbReference type="ARBA" id="ARBA00023065"/>
    </source>
</evidence>
<accession>A0A7J7LJQ5</accession>
<feature type="domain" description="Cation/H+ exchanger transmembrane" evidence="11">
    <location>
        <begin position="1"/>
        <end position="362"/>
    </location>
</feature>
<dbReference type="InterPro" id="IPR006153">
    <property type="entry name" value="Cation/H_exchanger_TM"/>
</dbReference>
<evidence type="ECO:0000259" key="11">
    <source>
        <dbReference type="Pfam" id="PF00999"/>
    </source>
</evidence>
<proteinExistence type="inferred from homology"/>
<dbReference type="PANTHER" id="PTHR32468:SF66">
    <property type="entry name" value="CATION_H+ EXCHANGER DOMAIN-CONTAINING PROTEIN"/>
    <property type="match status" value="1"/>
</dbReference>
<name>A0A7J7LJQ5_9MAGN</name>
<evidence type="ECO:0000259" key="12">
    <source>
        <dbReference type="Pfam" id="PF23256"/>
    </source>
</evidence>
<feature type="transmembrane region" description="Helical" evidence="10">
    <location>
        <begin position="343"/>
        <end position="366"/>
    </location>
</feature>
<evidence type="ECO:0000256" key="3">
    <source>
        <dbReference type="ARBA" id="ARBA00022538"/>
    </source>
</evidence>
<dbReference type="OrthoDB" id="1868135at2759"/>
<evidence type="ECO:0000313" key="14">
    <source>
        <dbReference type="EMBL" id="KAF6142905.1"/>
    </source>
</evidence>
<dbReference type="GO" id="GO:0012505">
    <property type="term" value="C:endomembrane system"/>
    <property type="evidence" value="ECO:0007669"/>
    <property type="project" value="TreeGrafter"/>
</dbReference>
<dbReference type="Pfam" id="PF23256">
    <property type="entry name" value="CHX17_2nd"/>
    <property type="match status" value="1"/>
</dbReference>
<feature type="domain" description="Cation/H(+) antiporter C-terminal" evidence="13">
    <location>
        <begin position="562"/>
        <end position="704"/>
    </location>
</feature>
<dbReference type="GO" id="GO:0006885">
    <property type="term" value="P:regulation of pH"/>
    <property type="evidence" value="ECO:0007669"/>
    <property type="project" value="TreeGrafter"/>
</dbReference>
<keyword evidence="4 10" id="KW-0812">Transmembrane</keyword>
<dbReference type="InterPro" id="IPR050794">
    <property type="entry name" value="CPA2_transporter"/>
</dbReference>
<dbReference type="GO" id="GO:0006813">
    <property type="term" value="P:potassium ion transport"/>
    <property type="evidence" value="ECO:0007669"/>
    <property type="project" value="UniProtKB-KW"/>
</dbReference>
<dbReference type="Proteomes" id="UP000541444">
    <property type="component" value="Unassembled WGS sequence"/>
</dbReference>
<dbReference type="Gene3D" id="1.20.1530.20">
    <property type="match status" value="1"/>
</dbReference>
<keyword evidence="2" id="KW-0813">Transport</keyword>
<dbReference type="AlphaFoldDB" id="A0A7J7LJQ5"/>
<feature type="transmembrane region" description="Helical" evidence="10">
    <location>
        <begin position="202"/>
        <end position="223"/>
    </location>
</feature>
<protein>
    <recommendedName>
        <fullName evidence="16">Cation/H+ exchanger domain-containing protein</fullName>
    </recommendedName>
</protein>
<reference evidence="14 15" key="1">
    <citation type="journal article" date="2020" name="IScience">
        <title>Genome Sequencing of the Endangered Kingdonia uniflora (Circaeasteraceae, Ranunculales) Reveals Potential Mechanisms of Evolutionary Specialization.</title>
        <authorList>
            <person name="Sun Y."/>
            <person name="Deng T."/>
            <person name="Zhang A."/>
            <person name="Moore M.J."/>
            <person name="Landis J.B."/>
            <person name="Lin N."/>
            <person name="Zhang H."/>
            <person name="Zhang X."/>
            <person name="Huang J."/>
            <person name="Zhang X."/>
            <person name="Sun H."/>
            <person name="Wang H."/>
        </authorList>
    </citation>
    <scope>NUCLEOTIDE SEQUENCE [LARGE SCALE GENOMIC DNA]</scope>
    <source>
        <strain evidence="14">TB1705</strain>
        <tissue evidence="14">Leaf</tissue>
    </source>
</reference>
<keyword evidence="6 10" id="KW-1133">Transmembrane helix</keyword>
<evidence type="ECO:0000256" key="8">
    <source>
        <dbReference type="ARBA" id="ARBA00023136"/>
    </source>
</evidence>
<dbReference type="InterPro" id="IPR057291">
    <property type="entry name" value="CHX17_2nd"/>
</dbReference>
<dbReference type="EMBL" id="JACGCM010002227">
    <property type="protein sequence ID" value="KAF6142905.1"/>
    <property type="molecule type" value="Genomic_DNA"/>
</dbReference>
<feature type="domain" description="Cation/H(+) antiporter central" evidence="12">
    <location>
        <begin position="421"/>
        <end position="546"/>
    </location>
</feature>
<evidence type="ECO:0000256" key="9">
    <source>
        <dbReference type="ARBA" id="ARBA00038341"/>
    </source>
</evidence>
<dbReference type="GO" id="GO:1902600">
    <property type="term" value="P:proton transmembrane transport"/>
    <property type="evidence" value="ECO:0007669"/>
    <property type="project" value="InterPro"/>
</dbReference>
<dbReference type="Pfam" id="PF00999">
    <property type="entry name" value="Na_H_Exchanger"/>
    <property type="match status" value="1"/>
</dbReference>
<gene>
    <name evidence="14" type="ORF">GIB67_033293</name>
</gene>
<evidence type="ECO:0000256" key="1">
    <source>
        <dbReference type="ARBA" id="ARBA00004141"/>
    </source>
</evidence>
<evidence type="ECO:0000256" key="6">
    <source>
        <dbReference type="ARBA" id="ARBA00022989"/>
    </source>
</evidence>
<comment type="caution">
    <text evidence="14">The sequence shown here is derived from an EMBL/GenBank/DDBJ whole genome shotgun (WGS) entry which is preliminary data.</text>
</comment>
<evidence type="ECO:0000313" key="15">
    <source>
        <dbReference type="Proteomes" id="UP000541444"/>
    </source>
</evidence>
<keyword evidence="8 10" id="KW-0472">Membrane</keyword>
<dbReference type="GO" id="GO:0015297">
    <property type="term" value="F:antiporter activity"/>
    <property type="evidence" value="ECO:0007669"/>
    <property type="project" value="InterPro"/>
</dbReference>
<feature type="transmembrane region" description="Helical" evidence="10">
    <location>
        <begin position="65"/>
        <end position="84"/>
    </location>
</feature>
<dbReference type="Pfam" id="PF23259">
    <property type="entry name" value="CHX17_C"/>
    <property type="match status" value="1"/>
</dbReference>